<dbReference type="SUPFAM" id="SSF88659">
    <property type="entry name" value="Sigma3 and sigma4 domains of RNA polymerase sigma factors"/>
    <property type="match status" value="1"/>
</dbReference>
<dbReference type="EMBL" id="JAPCHY010000003">
    <property type="protein sequence ID" value="MCW4471791.1"/>
    <property type="molecule type" value="Genomic_DNA"/>
</dbReference>
<dbReference type="InterPro" id="IPR013324">
    <property type="entry name" value="RNA_pol_sigma_r3/r4-like"/>
</dbReference>
<comment type="caution">
    <text evidence="2">The sequence shown here is derived from an EMBL/GenBank/DDBJ whole genome shotgun (WGS) entry which is preliminary data.</text>
</comment>
<dbReference type="Pfam" id="PF07638">
    <property type="entry name" value="Sigma70_ECF"/>
    <property type="match status" value="1"/>
</dbReference>
<organism evidence="2 3">
    <name type="scientific">Xanthomonas chitinilytica</name>
    <dbReference type="NCBI Taxonomy" id="2989819"/>
    <lineage>
        <taxon>Bacteria</taxon>
        <taxon>Pseudomonadati</taxon>
        <taxon>Pseudomonadota</taxon>
        <taxon>Gammaproteobacteria</taxon>
        <taxon>Lysobacterales</taxon>
        <taxon>Lysobacteraceae</taxon>
        <taxon>Xanthomonas</taxon>
    </lineage>
</organism>
<dbReference type="InterPro" id="IPR011517">
    <property type="entry name" value="RNA_pol_sigma70_ECF-like"/>
</dbReference>
<feature type="domain" description="RNA polymerase sigma-70 ECF-like HTH" evidence="1">
    <location>
        <begin position="39"/>
        <end position="199"/>
    </location>
</feature>
<dbReference type="InterPro" id="IPR053812">
    <property type="entry name" value="HTH_Sigma70_ECF-like"/>
</dbReference>
<evidence type="ECO:0000259" key="1">
    <source>
        <dbReference type="Pfam" id="PF07638"/>
    </source>
</evidence>
<proteinExistence type="predicted"/>
<name>A0ABT3JTG6_9XANT</name>
<protein>
    <submittedName>
        <fullName evidence="2">ECF-type sigma factor</fullName>
    </submittedName>
</protein>
<keyword evidence="3" id="KW-1185">Reference proteome</keyword>
<dbReference type="RefSeq" id="WP_265126753.1">
    <property type="nucleotide sequence ID" value="NZ_JAPCHY010000003.1"/>
</dbReference>
<sequence>MEQDHDNPDTGPARAGLDPVDGASWPWPVAEGGDPRLPAAIYEMLREMAAARMAARQGDVLLQPTVLVNEALSRMLGSGAGYRDRVHFFALAALKMRAVLVDYARASVADKRGGGSVALTLSHVECDAGGSQTQEYRVLSLHRALERFAACDPRAARSVELSYFGGMTRDEIATVLEVSVPTVDRDLRIAKAWLRRELESGTEAE</sequence>
<dbReference type="InterPro" id="IPR036388">
    <property type="entry name" value="WH-like_DNA-bd_sf"/>
</dbReference>
<evidence type="ECO:0000313" key="3">
    <source>
        <dbReference type="Proteomes" id="UP001209922"/>
    </source>
</evidence>
<evidence type="ECO:0000313" key="2">
    <source>
        <dbReference type="EMBL" id="MCW4471791.1"/>
    </source>
</evidence>
<reference evidence="2 3" key="1">
    <citation type="submission" date="2022-10" db="EMBL/GenBank/DDBJ databases">
        <title>Xanthomonas sp. H13-6.</title>
        <authorList>
            <person name="Liu X."/>
            <person name="Deng Z."/>
            <person name="Jiang Y."/>
            <person name="Yu T."/>
            <person name="Ai J."/>
        </authorList>
    </citation>
    <scope>NUCLEOTIDE SEQUENCE [LARGE SCALE GENOMIC DNA]</scope>
    <source>
        <strain evidence="2 3">H13-6</strain>
    </source>
</reference>
<dbReference type="NCBIfam" id="TIGR02999">
    <property type="entry name" value="Sig-70_X6"/>
    <property type="match status" value="1"/>
</dbReference>
<accession>A0ABT3JTG6</accession>
<dbReference type="Gene3D" id="1.10.10.10">
    <property type="entry name" value="Winged helix-like DNA-binding domain superfamily/Winged helix DNA-binding domain"/>
    <property type="match status" value="1"/>
</dbReference>
<gene>
    <name evidence="2" type="ORF">OK345_04620</name>
</gene>
<dbReference type="Proteomes" id="UP001209922">
    <property type="component" value="Unassembled WGS sequence"/>
</dbReference>